<dbReference type="Pfam" id="PF07980">
    <property type="entry name" value="SusD_RagB"/>
    <property type="match status" value="1"/>
</dbReference>
<evidence type="ECO:0000256" key="4">
    <source>
        <dbReference type="ARBA" id="ARBA00023136"/>
    </source>
</evidence>
<organism evidence="9 10">
    <name type="scientific">Candidatus Cryptobacteroides intestinigallinarum</name>
    <dbReference type="NCBI Taxonomy" id="2840767"/>
    <lineage>
        <taxon>Bacteria</taxon>
        <taxon>Pseudomonadati</taxon>
        <taxon>Bacteroidota</taxon>
        <taxon>Bacteroidia</taxon>
        <taxon>Bacteroidales</taxon>
        <taxon>Candidatus Cryptobacteroides</taxon>
    </lineage>
</organism>
<reference evidence="9" key="1">
    <citation type="submission" date="2020-10" db="EMBL/GenBank/DDBJ databases">
        <authorList>
            <person name="Gilroy R."/>
        </authorList>
    </citation>
    <scope>NUCLEOTIDE SEQUENCE</scope>
    <source>
        <strain evidence="9">B1-3475</strain>
    </source>
</reference>
<evidence type="ECO:0000256" key="2">
    <source>
        <dbReference type="ARBA" id="ARBA00006275"/>
    </source>
</evidence>
<comment type="subcellular location">
    <subcellularLocation>
        <location evidence="1">Cell outer membrane</location>
    </subcellularLocation>
</comment>
<feature type="chain" id="PRO_5039501478" evidence="6">
    <location>
        <begin position="21"/>
        <end position="550"/>
    </location>
</feature>
<evidence type="ECO:0000313" key="10">
    <source>
        <dbReference type="Proteomes" id="UP000823617"/>
    </source>
</evidence>
<feature type="signal peptide" evidence="6">
    <location>
        <begin position="1"/>
        <end position="20"/>
    </location>
</feature>
<dbReference type="Pfam" id="PF14322">
    <property type="entry name" value="SusD-like_3"/>
    <property type="match status" value="1"/>
</dbReference>
<evidence type="ECO:0000256" key="6">
    <source>
        <dbReference type="SAM" id="SignalP"/>
    </source>
</evidence>
<accession>A0A9D9HJY6</accession>
<dbReference type="Gene3D" id="1.25.40.390">
    <property type="match status" value="1"/>
</dbReference>
<dbReference type="Proteomes" id="UP000823617">
    <property type="component" value="Unassembled WGS sequence"/>
</dbReference>
<dbReference type="AlphaFoldDB" id="A0A9D9HJY6"/>
<dbReference type="InterPro" id="IPR012944">
    <property type="entry name" value="SusD_RagB_dom"/>
</dbReference>
<sequence length="550" mass="62185">MKKKTLYAILLGVTMSSVSCSDFLDMSPTNAVSDKLVWSSVENAELAVNDFYRYIDYLSVFNSGQCLAGSTDALTDQLKYGSYNYNSYCRIPSEIAYGGAVLTPGYVDTYLGNWSTMYDYVRRVNEGLSNLYKYGESISQEDKQRLEAEMKFFRGFLYTDLIKRYKDVILYDEDMTAITRDKDVTPEAQCWEFVYNDLSSAAKVLAVSTDPDGRITSGAAYALLSRAMLYAKRWDDAKAAAEKVLDMGYDLEDNYADAFKQGSKEAILQYSYNAATTVTHSFDGYMAPGGDRQLDGNSMTGGFGTPTQEMVESYELAEGGFPDWSPWHAEGGTTQTPPYDQLEPRFAATILYNGAQWKGRTIETFVNGVDGYAEWMTDANPEGRSTTGYYLRKLVDENHSFKTIQASTQPWTELRLAEVILNHAEACYMSNDYDGANADVRRIRERVGLKYTDLSGEALMAAIRQERKVELAFEGQWWWDMKRWGLAESAFSGIRLHGLRIEKDATGGFVYTYVECDDQDRNFPSKMYRCPIPQSELDNNGLISQFPEWN</sequence>
<keyword evidence="4" id="KW-0472">Membrane</keyword>
<evidence type="ECO:0000313" key="9">
    <source>
        <dbReference type="EMBL" id="MBO8455234.1"/>
    </source>
</evidence>
<feature type="domain" description="SusD-like N-terminal" evidence="8">
    <location>
        <begin position="108"/>
        <end position="229"/>
    </location>
</feature>
<dbReference type="GO" id="GO:0009279">
    <property type="term" value="C:cell outer membrane"/>
    <property type="evidence" value="ECO:0007669"/>
    <property type="project" value="UniProtKB-SubCell"/>
</dbReference>
<keyword evidence="3 6" id="KW-0732">Signal</keyword>
<protein>
    <submittedName>
        <fullName evidence="9">RagB/SusD family nutrient uptake outer membrane protein</fullName>
    </submittedName>
</protein>
<evidence type="ECO:0000256" key="5">
    <source>
        <dbReference type="ARBA" id="ARBA00023237"/>
    </source>
</evidence>
<gene>
    <name evidence="9" type="ORF">IAC08_02370</name>
</gene>
<evidence type="ECO:0000256" key="1">
    <source>
        <dbReference type="ARBA" id="ARBA00004442"/>
    </source>
</evidence>
<dbReference type="SUPFAM" id="SSF48452">
    <property type="entry name" value="TPR-like"/>
    <property type="match status" value="1"/>
</dbReference>
<feature type="domain" description="RagB/SusD" evidence="7">
    <location>
        <begin position="264"/>
        <end position="549"/>
    </location>
</feature>
<evidence type="ECO:0000259" key="7">
    <source>
        <dbReference type="Pfam" id="PF07980"/>
    </source>
</evidence>
<dbReference type="InterPro" id="IPR011990">
    <property type="entry name" value="TPR-like_helical_dom_sf"/>
</dbReference>
<reference evidence="9" key="2">
    <citation type="journal article" date="2021" name="PeerJ">
        <title>Extensive microbial diversity within the chicken gut microbiome revealed by metagenomics and culture.</title>
        <authorList>
            <person name="Gilroy R."/>
            <person name="Ravi A."/>
            <person name="Getino M."/>
            <person name="Pursley I."/>
            <person name="Horton D.L."/>
            <person name="Alikhan N.F."/>
            <person name="Baker D."/>
            <person name="Gharbi K."/>
            <person name="Hall N."/>
            <person name="Watson M."/>
            <person name="Adriaenssens E.M."/>
            <person name="Foster-Nyarko E."/>
            <person name="Jarju S."/>
            <person name="Secka A."/>
            <person name="Antonio M."/>
            <person name="Oren A."/>
            <person name="Chaudhuri R.R."/>
            <person name="La Ragione R."/>
            <person name="Hildebrand F."/>
            <person name="Pallen M.J."/>
        </authorList>
    </citation>
    <scope>NUCLEOTIDE SEQUENCE</scope>
    <source>
        <strain evidence="9">B1-3475</strain>
    </source>
</reference>
<comment type="similarity">
    <text evidence="2">Belongs to the SusD family.</text>
</comment>
<comment type="caution">
    <text evidence="9">The sequence shown here is derived from an EMBL/GenBank/DDBJ whole genome shotgun (WGS) entry which is preliminary data.</text>
</comment>
<name>A0A9D9HJY6_9BACT</name>
<evidence type="ECO:0000256" key="3">
    <source>
        <dbReference type="ARBA" id="ARBA00022729"/>
    </source>
</evidence>
<evidence type="ECO:0000259" key="8">
    <source>
        <dbReference type="Pfam" id="PF14322"/>
    </source>
</evidence>
<keyword evidence="5" id="KW-0998">Cell outer membrane</keyword>
<dbReference type="InterPro" id="IPR033985">
    <property type="entry name" value="SusD-like_N"/>
</dbReference>
<dbReference type="EMBL" id="JADIMK010000019">
    <property type="protein sequence ID" value="MBO8455234.1"/>
    <property type="molecule type" value="Genomic_DNA"/>
</dbReference>
<proteinExistence type="inferred from homology"/>
<dbReference type="PROSITE" id="PS51257">
    <property type="entry name" value="PROKAR_LIPOPROTEIN"/>
    <property type="match status" value="1"/>
</dbReference>